<evidence type="ECO:0000256" key="7">
    <source>
        <dbReference type="ARBA" id="ARBA00022969"/>
    </source>
</evidence>
<feature type="binding site" evidence="15">
    <location>
        <position position="13"/>
    </location>
    <ligand>
        <name>Ca(2+)</name>
        <dbReference type="ChEBI" id="CHEBI:29108"/>
    </ligand>
</feature>
<dbReference type="NCBIfam" id="TIGR02875">
    <property type="entry name" value="spore_0_A"/>
    <property type="match status" value="1"/>
</dbReference>
<keyword evidence="3 14" id="KW-0963">Cytoplasm</keyword>
<proteinExistence type="predicted"/>
<evidence type="ECO:0000256" key="6">
    <source>
        <dbReference type="ARBA" id="ARBA00022837"/>
    </source>
</evidence>
<evidence type="ECO:0000313" key="19">
    <source>
        <dbReference type="Proteomes" id="UP000823611"/>
    </source>
</evidence>
<keyword evidence="4 14" id="KW-0678">Repressor</keyword>
<comment type="subcellular location">
    <subcellularLocation>
        <location evidence="1 14">Cytoplasm</location>
    </subcellularLocation>
</comment>
<dbReference type="GO" id="GO:0030435">
    <property type="term" value="P:sporulation resulting in formation of a cellular spore"/>
    <property type="evidence" value="ECO:0007669"/>
    <property type="project" value="UniProtKB-UniRule"/>
</dbReference>
<evidence type="ECO:0000256" key="12">
    <source>
        <dbReference type="ARBA" id="ARBA00023163"/>
    </source>
</evidence>
<dbReference type="PANTHER" id="PTHR44591:SF3">
    <property type="entry name" value="RESPONSE REGULATORY DOMAIN-CONTAINING PROTEIN"/>
    <property type="match status" value="1"/>
</dbReference>
<evidence type="ECO:0000256" key="4">
    <source>
        <dbReference type="ARBA" id="ARBA00022491"/>
    </source>
</evidence>
<evidence type="ECO:0000259" key="17">
    <source>
        <dbReference type="PROSITE" id="PS50110"/>
    </source>
</evidence>
<evidence type="ECO:0000256" key="5">
    <source>
        <dbReference type="ARBA" id="ARBA00022553"/>
    </source>
</evidence>
<dbReference type="InterPro" id="IPR014879">
    <property type="entry name" value="Spo0A_C"/>
</dbReference>
<dbReference type="SUPFAM" id="SSF52172">
    <property type="entry name" value="CheY-like"/>
    <property type="match status" value="1"/>
</dbReference>
<feature type="modified residue" description="4-aspartylphosphate" evidence="16">
    <location>
        <position position="59"/>
    </location>
</feature>
<dbReference type="InterPro" id="IPR036388">
    <property type="entry name" value="WH-like_DNA-bd_sf"/>
</dbReference>
<dbReference type="InterPro" id="IPR012052">
    <property type="entry name" value="Spore_0_A"/>
</dbReference>
<keyword evidence="8 14" id="KW-0902">Two-component regulatory system</keyword>
<evidence type="ECO:0000256" key="13">
    <source>
        <dbReference type="ARBA" id="ARBA00024867"/>
    </source>
</evidence>
<keyword evidence="6 14" id="KW-0106">Calcium</keyword>
<keyword evidence="12 14" id="KW-0804">Transcription</keyword>
<dbReference type="SMART" id="SM00448">
    <property type="entry name" value="REC"/>
    <property type="match status" value="1"/>
</dbReference>
<dbReference type="GO" id="GO:0042173">
    <property type="term" value="P:regulation of sporulation resulting in formation of a cellular spore"/>
    <property type="evidence" value="ECO:0007669"/>
    <property type="project" value="InterPro"/>
</dbReference>
<evidence type="ECO:0000256" key="16">
    <source>
        <dbReference type="PROSITE-ProRule" id="PRU00169"/>
    </source>
</evidence>
<evidence type="ECO:0000256" key="10">
    <source>
        <dbReference type="ARBA" id="ARBA00023125"/>
    </source>
</evidence>
<feature type="domain" description="Response regulatory" evidence="17">
    <location>
        <begin position="8"/>
        <end position="125"/>
    </location>
</feature>
<dbReference type="GO" id="GO:0000160">
    <property type="term" value="P:phosphorelay signal transduction system"/>
    <property type="evidence" value="ECO:0007669"/>
    <property type="project" value="UniProtKB-UniRule"/>
</dbReference>
<dbReference type="InterPro" id="IPR011006">
    <property type="entry name" value="CheY-like_superfamily"/>
</dbReference>
<evidence type="ECO:0000256" key="3">
    <source>
        <dbReference type="ARBA" id="ARBA00022490"/>
    </source>
</evidence>
<dbReference type="SUPFAM" id="SSF46894">
    <property type="entry name" value="C-terminal effector domain of the bipartite response regulators"/>
    <property type="match status" value="1"/>
</dbReference>
<comment type="cofactor">
    <cofactor evidence="14 15">
        <name>Ca(2+)</name>
        <dbReference type="ChEBI" id="CHEBI:29108"/>
    </cofactor>
    <text evidence="14 15">Binds 1 Ca(2+) ion per subunit.</text>
</comment>
<sequence>MFAEKVVKVLVVDSNEVFRKIVINCLKDELDVKIVGEVSNGEDALDFVLNNEVDMVVLDVVLPKKDGLWFLEELNDIKGKKPECIVVSAMNCDSVVKRAVEMGASYFLSKPFESELLIKRIRQIFERDTREVQSLPVYREYLGEKTLEMKITEVLNNFGISPSIMGFHYIRTAIEMAVYNTELLVGITKGIYPDIAKKYNTSGSKVERAIRHAIECIWRNGYSSIYCDTVGIKSSKKPTNSQFISILTEYFRLGMINDKTA</sequence>
<keyword evidence="14 15" id="KW-0479">Metal-binding</keyword>
<organism evidence="18 19">
    <name type="scientific">Candidatus Fimicola merdigallinarum</name>
    <dbReference type="NCBI Taxonomy" id="2840819"/>
    <lineage>
        <taxon>Bacteria</taxon>
        <taxon>Bacillati</taxon>
        <taxon>Bacillota</taxon>
        <taxon>Clostridia</taxon>
        <taxon>Lachnospirales</taxon>
        <taxon>Lachnospiraceae</taxon>
        <taxon>Lachnospiraceae incertae sedis</taxon>
        <taxon>Candidatus Fimicola</taxon>
    </lineage>
</organism>
<dbReference type="Pfam" id="PF00072">
    <property type="entry name" value="Response_reg"/>
    <property type="match status" value="1"/>
</dbReference>
<dbReference type="Gene3D" id="1.10.10.10">
    <property type="entry name" value="Winged helix-like DNA-binding domain superfamily/Winged helix DNA-binding domain"/>
    <property type="match status" value="1"/>
</dbReference>
<evidence type="ECO:0000256" key="14">
    <source>
        <dbReference type="PIRNR" id="PIRNR002937"/>
    </source>
</evidence>
<dbReference type="PANTHER" id="PTHR44591">
    <property type="entry name" value="STRESS RESPONSE REGULATOR PROTEIN 1"/>
    <property type="match status" value="1"/>
</dbReference>
<protein>
    <recommendedName>
        <fullName evidence="2 14">Stage 0 sporulation protein A homolog</fullName>
    </recommendedName>
</protein>
<evidence type="ECO:0000256" key="9">
    <source>
        <dbReference type="ARBA" id="ARBA00023015"/>
    </source>
</evidence>
<gene>
    <name evidence="18" type="primary">spo0A</name>
    <name evidence="18" type="ORF">IAC55_07870</name>
</gene>
<dbReference type="GO" id="GO:0003677">
    <property type="term" value="F:DNA binding"/>
    <property type="evidence" value="ECO:0007669"/>
    <property type="project" value="UniProtKB-KW"/>
</dbReference>
<dbReference type="InterPro" id="IPR050595">
    <property type="entry name" value="Bact_response_regulator"/>
</dbReference>
<dbReference type="InterPro" id="IPR016032">
    <property type="entry name" value="Sig_transdc_resp-reg_C-effctor"/>
</dbReference>
<evidence type="ECO:0000256" key="8">
    <source>
        <dbReference type="ARBA" id="ARBA00023012"/>
    </source>
</evidence>
<keyword evidence="11 14" id="KW-0010">Activator</keyword>
<dbReference type="Gene3D" id="3.40.50.2300">
    <property type="match status" value="1"/>
</dbReference>
<keyword evidence="7 14" id="KW-0749">Sporulation</keyword>
<dbReference type="EMBL" id="JADIMX010000151">
    <property type="protein sequence ID" value="MBO8435219.1"/>
    <property type="molecule type" value="Genomic_DNA"/>
</dbReference>
<keyword evidence="9 14" id="KW-0805">Transcription regulation</keyword>
<keyword evidence="10 14" id="KW-0238">DNA-binding</keyword>
<dbReference type="PROSITE" id="PS50110">
    <property type="entry name" value="RESPONSE_REGULATORY"/>
    <property type="match status" value="1"/>
</dbReference>
<dbReference type="GO" id="GO:0005737">
    <property type="term" value="C:cytoplasm"/>
    <property type="evidence" value="ECO:0007669"/>
    <property type="project" value="UniProtKB-SubCell"/>
</dbReference>
<evidence type="ECO:0000256" key="1">
    <source>
        <dbReference type="ARBA" id="ARBA00004496"/>
    </source>
</evidence>
<comment type="function">
    <text evidence="13 14">May play the central regulatory role in sporulation. It may be an element of the effector pathway responsible for the activation of sporulation genes in response to nutritional stress. Spo0A may act in concert with spo0H (a sigma factor) to control the expression of some genes that are critical to the sporulation process.</text>
</comment>
<dbReference type="GO" id="GO:0003700">
    <property type="term" value="F:DNA-binding transcription factor activity"/>
    <property type="evidence" value="ECO:0007669"/>
    <property type="project" value="InterPro"/>
</dbReference>
<evidence type="ECO:0000256" key="11">
    <source>
        <dbReference type="ARBA" id="ARBA00023159"/>
    </source>
</evidence>
<evidence type="ECO:0000256" key="15">
    <source>
        <dbReference type="PIRSR" id="PIRSR002937-1"/>
    </source>
</evidence>
<dbReference type="GO" id="GO:0051606">
    <property type="term" value="P:detection of stimulus"/>
    <property type="evidence" value="ECO:0007669"/>
    <property type="project" value="UniProtKB-UniRule"/>
</dbReference>
<name>A0A9D9DWG5_9FIRM</name>
<feature type="binding site" evidence="15">
    <location>
        <position position="59"/>
    </location>
    <ligand>
        <name>Ca(2+)</name>
        <dbReference type="ChEBI" id="CHEBI:29108"/>
    </ligand>
</feature>
<dbReference type="GO" id="GO:0005509">
    <property type="term" value="F:calcium ion binding"/>
    <property type="evidence" value="ECO:0007669"/>
    <property type="project" value="UniProtKB-UniRule"/>
</dbReference>
<evidence type="ECO:0000256" key="2">
    <source>
        <dbReference type="ARBA" id="ARBA00018672"/>
    </source>
</evidence>
<dbReference type="Proteomes" id="UP000823611">
    <property type="component" value="Unassembled WGS sequence"/>
</dbReference>
<keyword evidence="5 16" id="KW-0597">Phosphoprotein</keyword>
<accession>A0A9D9DWG5</accession>
<comment type="caution">
    <text evidence="18">The sequence shown here is derived from an EMBL/GenBank/DDBJ whole genome shotgun (WGS) entry which is preliminary data.</text>
</comment>
<reference evidence="18" key="2">
    <citation type="journal article" date="2021" name="PeerJ">
        <title>Extensive microbial diversity within the chicken gut microbiome revealed by metagenomics and culture.</title>
        <authorList>
            <person name="Gilroy R."/>
            <person name="Ravi A."/>
            <person name="Getino M."/>
            <person name="Pursley I."/>
            <person name="Horton D.L."/>
            <person name="Alikhan N.F."/>
            <person name="Baker D."/>
            <person name="Gharbi K."/>
            <person name="Hall N."/>
            <person name="Watson M."/>
            <person name="Adriaenssens E.M."/>
            <person name="Foster-Nyarko E."/>
            <person name="Jarju S."/>
            <person name="Secka A."/>
            <person name="Antonio M."/>
            <person name="Oren A."/>
            <person name="Chaudhuri R.R."/>
            <person name="La Ragione R."/>
            <person name="Hildebrand F."/>
            <person name="Pallen M.J."/>
        </authorList>
    </citation>
    <scope>NUCLEOTIDE SEQUENCE</scope>
    <source>
        <strain evidence="18">F6-4510</strain>
    </source>
</reference>
<dbReference type="AlphaFoldDB" id="A0A9D9DWG5"/>
<dbReference type="Pfam" id="PF08769">
    <property type="entry name" value="Spo0A_C"/>
    <property type="match status" value="1"/>
</dbReference>
<dbReference type="PIRSF" id="PIRSF002937">
    <property type="entry name" value="Res_reg_Spo0A"/>
    <property type="match status" value="1"/>
</dbReference>
<dbReference type="InterPro" id="IPR001789">
    <property type="entry name" value="Sig_transdc_resp-reg_receiver"/>
</dbReference>
<reference evidence="18" key="1">
    <citation type="submission" date="2020-10" db="EMBL/GenBank/DDBJ databases">
        <authorList>
            <person name="Gilroy R."/>
        </authorList>
    </citation>
    <scope>NUCLEOTIDE SEQUENCE</scope>
    <source>
        <strain evidence="18">F6-4510</strain>
    </source>
</reference>
<evidence type="ECO:0000313" key="18">
    <source>
        <dbReference type="EMBL" id="MBO8435219.1"/>
    </source>
</evidence>